<dbReference type="AlphaFoldDB" id="A0A917ZQJ5"/>
<dbReference type="EMBL" id="BMLT01000013">
    <property type="protein sequence ID" value="GGO87447.1"/>
    <property type="molecule type" value="Genomic_DNA"/>
</dbReference>
<accession>A0A917ZQJ5</accession>
<evidence type="ECO:0000313" key="1">
    <source>
        <dbReference type="EMBL" id="GGO87447.1"/>
    </source>
</evidence>
<keyword evidence="2" id="KW-1185">Reference proteome</keyword>
<reference evidence="1 2" key="1">
    <citation type="journal article" date="2014" name="Int. J. Syst. Evol. Microbiol.">
        <title>Complete genome sequence of Corynebacterium casei LMG S-19264T (=DSM 44701T), isolated from a smear-ripened cheese.</title>
        <authorList>
            <consortium name="US DOE Joint Genome Institute (JGI-PGF)"/>
            <person name="Walter F."/>
            <person name="Albersmeier A."/>
            <person name="Kalinowski J."/>
            <person name="Ruckert C."/>
        </authorList>
    </citation>
    <scope>NUCLEOTIDE SEQUENCE [LARGE SCALE GENOMIC DNA]</scope>
    <source>
        <strain evidence="1 2">CGMCC 1.7286</strain>
    </source>
</reference>
<name>A0A917ZQJ5_9GAMM</name>
<evidence type="ECO:0000313" key="2">
    <source>
        <dbReference type="Proteomes" id="UP000599578"/>
    </source>
</evidence>
<proteinExistence type="predicted"/>
<evidence type="ECO:0008006" key="3">
    <source>
        <dbReference type="Google" id="ProtNLM"/>
    </source>
</evidence>
<comment type="caution">
    <text evidence="1">The sequence shown here is derived from an EMBL/GenBank/DDBJ whole genome shotgun (WGS) entry which is preliminary data.</text>
</comment>
<gene>
    <name evidence="1" type="ORF">GCM10011348_40660</name>
</gene>
<dbReference type="RefSeq" id="WP_188862472.1">
    <property type="nucleotide sequence ID" value="NZ_BMLT01000013.1"/>
</dbReference>
<sequence length="121" mass="14190">MKLLNRAGLALLPREPFADWVNGLPRGDSPHEQMTLEMHRAEGTLYLIDEVFSEADFEQAIARHWRQMFENELAAWDEFGDHWPQPLSQQRFVEWFELKPQLMAIDLSAEPLMRAPLLDED</sequence>
<dbReference type="Proteomes" id="UP000599578">
    <property type="component" value="Unassembled WGS sequence"/>
</dbReference>
<organism evidence="1 2">
    <name type="scientific">Marinobacterium nitratireducens</name>
    <dbReference type="NCBI Taxonomy" id="518897"/>
    <lineage>
        <taxon>Bacteria</taxon>
        <taxon>Pseudomonadati</taxon>
        <taxon>Pseudomonadota</taxon>
        <taxon>Gammaproteobacteria</taxon>
        <taxon>Oceanospirillales</taxon>
        <taxon>Oceanospirillaceae</taxon>
        <taxon>Marinobacterium</taxon>
    </lineage>
</organism>
<protein>
    <recommendedName>
        <fullName evidence="3">VacJ</fullName>
    </recommendedName>
</protein>